<dbReference type="InterPro" id="IPR003646">
    <property type="entry name" value="SH3-like_bac-type"/>
</dbReference>
<gene>
    <name evidence="2" type="ORF">GCM10010862_32620</name>
</gene>
<dbReference type="Gene3D" id="2.30.30.40">
    <property type="entry name" value="SH3 Domains"/>
    <property type="match status" value="1"/>
</dbReference>
<proteinExistence type="predicted"/>
<organism evidence="2 3">
    <name type="scientific">Devosia nitrariae</name>
    <dbReference type="NCBI Taxonomy" id="2071872"/>
    <lineage>
        <taxon>Bacteria</taxon>
        <taxon>Pseudomonadati</taxon>
        <taxon>Pseudomonadota</taxon>
        <taxon>Alphaproteobacteria</taxon>
        <taxon>Hyphomicrobiales</taxon>
        <taxon>Devosiaceae</taxon>
        <taxon>Devosia</taxon>
    </lineage>
</organism>
<dbReference type="Pfam" id="PF06347">
    <property type="entry name" value="SH3_4"/>
    <property type="match status" value="1"/>
</dbReference>
<keyword evidence="3" id="KW-1185">Reference proteome</keyword>
<dbReference type="EMBL" id="BSNS01000015">
    <property type="protein sequence ID" value="GLQ56003.1"/>
    <property type="molecule type" value="Genomic_DNA"/>
</dbReference>
<name>A0ABQ5W8F5_9HYPH</name>
<dbReference type="RefSeq" id="WP_284341419.1">
    <property type="nucleotide sequence ID" value="NZ_BSNS01000015.1"/>
</dbReference>
<accession>A0ABQ5W8F5</accession>
<evidence type="ECO:0000313" key="3">
    <source>
        <dbReference type="Proteomes" id="UP001156691"/>
    </source>
</evidence>
<dbReference type="SMART" id="SM00287">
    <property type="entry name" value="SH3b"/>
    <property type="match status" value="1"/>
</dbReference>
<evidence type="ECO:0000259" key="1">
    <source>
        <dbReference type="SMART" id="SM00287"/>
    </source>
</evidence>
<evidence type="ECO:0000313" key="2">
    <source>
        <dbReference type="EMBL" id="GLQ56003.1"/>
    </source>
</evidence>
<reference evidence="3" key="1">
    <citation type="journal article" date="2019" name="Int. J. Syst. Evol. Microbiol.">
        <title>The Global Catalogue of Microorganisms (GCM) 10K type strain sequencing project: providing services to taxonomists for standard genome sequencing and annotation.</title>
        <authorList>
            <consortium name="The Broad Institute Genomics Platform"/>
            <consortium name="The Broad Institute Genome Sequencing Center for Infectious Disease"/>
            <person name="Wu L."/>
            <person name="Ma J."/>
        </authorList>
    </citation>
    <scope>NUCLEOTIDE SEQUENCE [LARGE SCALE GENOMIC DNA]</scope>
    <source>
        <strain evidence="3">NBRC 112416</strain>
    </source>
</reference>
<protein>
    <recommendedName>
        <fullName evidence="1">SH3b domain-containing protein</fullName>
    </recommendedName>
</protein>
<feature type="domain" description="SH3b" evidence="1">
    <location>
        <begin position="17"/>
        <end position="80"/>
    </location>
</feature>
<dbReference type="Proteomes" id="UP001156691">
    <property type="component" value="Unassembled WGS sequence"/>
</dbReference>
<sequence length="161" mass="18116">MVAPVLAQDNPSGLPLPRFATTRSTPINVRVGPGTRYDISWIYVKEGVPVEIIQEFDTWRRIRDVDGSEGWVHQNLLSGDRAAYIAPWDATIEVPLLPDRNEEASARAILASGFRVDLSECDGSWCEVSATHRPEGERAATYHGYVRQDQLWGVYRTEVFD</sequence>
<comment type="caution">
    <text evidence="2">The sequence shown here is derived from an EMBL/GenBank/DDBJ whole genome shotgun (WGS) entry which is preliminary data.</text>
</comment>
<dbReference type="InterPro" id="IPR010466">
    <property type="entry name" value="DUF1058"/>
</dbReference>